<dbReference type="EMBL" id="AMQN01036663">
    <property type="status" value="NOT_ANNOTATED_CDS"/>
    <property type="molecule type" value="Genomic_DNA"/>
</dbReference>
<dbReference type="EMBL" id="KB293070">
    <property type="protein sequence ID" value="ELU16569.1"/>
    <property type="molecule type" value="Genomic_DNA"/>
</dbReference>
<reference evidence="3" key="1">
    <citation type="submission" date="2012-12" db="EMBL/GenBank/DDBJ databases">
        <authorList>
            <person name="Hellsten U."/>
            <person name="Grimwood J."/>
            <person name="Chapman J.A."/>
            <person name="Shapiro H."/>
            <person name="Aerts A."/>
            <person name="Otillar R.P."/>
            <person name="Terry A.Y."/>
            <person name="Boore J.L."/>
            <person name="Simakov O."/>
            <person name="Marletaz F."/>
            <person name="Cho S.-J."/>
            <person name="Edsinger-Gonzales E."/>
            <person name="Havlak P."/>
            <person name="Kuo D.-H."/>
            <person name="Larsson T."/>
            <person name="Lv J."/>
            <person name="Arendt D."/>
            <person name="Savage R."/>
            <person name="Osoegawa K."/>
            <person name="de Jong P."/>
            <person name="Lindberg D.R."/>
            <person name="Seaver E.C."/>
            <person name="Weisblat D.A."/>
            <person name="Putnam N.H."/>
            <person name="Grigoriev I.V."/>
            <person name="Rokhsar D.S."/>
        </authorList>
    </citation>
    <scope>NUCLEOTIDE SEQUENCE</scope>
    <source>
        <strain evidence="3">I ESC-2004</strain>
    </source>
</reference>
<reference evidence="2" key="3">
    <citation type="submission" date="2015-06" db="UniProtKB">
        <authorList>
            <consortium name="EnsemblMetazoa"/>
        </authorList>
    </citation>
    <scope>IDENTIFICATION</scope>
</reference>
<dbReference type="EMBL" id="AMQN01036664">
    <property type="status" value="NOT_ANNOTATED_CDS"/>
    <property type="molecule type" value="Genomic_DNA"/>
</dbReference>
<evidence type="ECO:0000313" key="3">
    <source>
        <dbReference type="Proteomes" id="UP000014760"/>
    </source>
</evidence>
<gene>
    <name evidence="1" type="ORF">CAPTEDRAFT_186876</name>
</gene>
<dbReference type="HOGENOM" id="CLU_838293_0_0_1"/>
<reference evidence="1 3" key="2">
    <citation type="journal article" date="2013" name="Nature">
        <title>Insights into bilaterian evolution from three spiralian genomes.</title>
        <authorList>
            <person name="Simakov O."/>
            <person name="Marletaz F."/>
            <person name="Cho S.J."/>
            <person name="Edsinger-Gonzales E."/>
            <person name="Havlak P."/>
            <person name="Hellsten U."/>
            <person name="Kuo D.H."/>
            <person name="Larsson T."/>
            <person name="Lv J."/>
            <person name="Arendt D."/>
            <person name="Savage R."/>
            <person name="Osoegawa K."/>
            <person name="de Jong P."/>
            <person name="Grimwood J."/>
            <person name="Chapman J.A."/>
            <person name="Shapiro H."/>
            <person name="Aerts A."/>
            <person name="Otillar R.P."/>
            <person name="Terry A.Y."/>
            <person name="Boore J.L."/>
            <person name="Grigoriev I.V."/>
            <person name="Lindberg D.R."/>
            <person name="Seaver E.C."/>
            <person name="Weisblat D.A."/>
            <person name="Putnam N.H."/>
            <person name="Rokhsar D.S."/>
        </authorList>
    </citation>
    <scope>NUCLEOTIDE SEQUENCE</scope>
    <source>
        <strain evidence="1 3">I ESC-2004</strain>
    </source>
</reference>
<dbReference type="Proteomes" id="UP000014760">
    <property type="component" value="Unassembled WGS sequence"/>
</dbReference>
<feature type="non-terminal residue" evidence="1">
    <location>
        <position position="332"/>
    </location>
</feature>
<keyword evidence="3" id="KW-1185">Reference proteome</keyword>
<evidence type="ECO:0000313" key="2">
    <source>
        <dbReference type="EnsemblMetazoa" id="CapteP186876"/>
    </source>
</evidence>
<organism evidence="1">
    <name type="scientific">Capitella teleta</name>
    <name type="common">Polychaete worm</name>
    <dbReference type="NCBI Taxonomy" id="283909"/>
    <lineage>
        <taxon>Eukaryota</taxon>
        <taxon>Metazoa</taxon>
        <taxon>Spiralia</taxon>
        <taxon>Lophotrochozoa</taxon>
        <taxon>Annelida</taxon>
        <taxon>Polychaeta</taxon>
        <taxon>Sedentaria</taxon>
        <taxon>Scolecida</taxon>
        <taxon>Capitellidae</taxon>
        <taxon>Capitella</taxon>
    </lineage>
</organism>
<name>R7VD47_CAPTE</name>
<protein>
    <submittedName>
        <fullName evidence="1 2">Uncharacterized protein</fullName>
    </submittedName>
</protein>
<accession>R7VD47</accession>
<sequence>MDCFIACGQLADCAAVAYDVSSADCYVLAMRGNIDNYRSSSLLSNNNSILYIREEFACGIDVCADCSNAYQSGHTNNGLFPLSVSMDFNLESYLVLFTGFCEMETNANQWLDKSLEGDDYARIDNVQVHTKFDQITDTYGAALWRRIRNRSTMLKYDSKFLTSLRHSNSNCDIVCDIKDIPKEIRKECKSRRGRCRMRKRGRKGGLRRKLKRVRNKVALPTIYIGGLRRKLKSGQHRIRHIPTLVSKSRQAEEHSHGKGVCHRNIITVKLVPSWKESDSIHVGLLNACSVANKAIDLSEYITENELDVASFTETWLREGDDSAILDLCPPGY</sequence>
<dbReference type="AlphaFoldDB" id="R7VD47"/>
<evidence type="ECO:0000313" key="1">
    <source>
        <dbReference type="EMBL" id="ELU16569.1"/>
    </source>
</evidence>
<proteinExistence type="predicted"/>
<dbReference type="EnsemblMetazoa" id="CapteT186876">
    <property type="protein sequence ID" value="CapteP186876"/>
    <property type="gene ID" value="CapteG186876"/>
</dbReference>